<comment type="caution">
    <text evidence="1">The sequence shown here is derived from an EMBL/GenBank/DDBJ whole genome shotgun (WGS) entry which is preliminary data.</text>
</comment>
<accession>A0ABS3KU82</accession>
<evidence type="ECO:0000313" key="2">
    <source>
        <dbReference type="Proteomes" id="UP001518989"/>
    </source>
</evidence>
<proteinExistence type="predicted"/>
<organism evidence="1 2">
    <name type="scientific">Roseomonas haemaphysalidis</name>
    <dbReference type="NCBI Taxonomy" id="2768162"/>
    <lineage>
        <taxon>Bacteria</taxon>
        <taxon>Pseudomonadati</taxon>
        <taxon>Pseudomonadota</taxon>
        <taxon>Alphaproteobacteria</taxon>
        <taxon>Acetobacterales</taxon>
        <taxon>Roseomonadaceae</taxon>
        <taxon>Roseomonas</taxon>
    </lineage>
</organism>
<keyword evidence="2" id="KW-1185">Reference proteome</keyword>
<reference evidence="1 2" key="1">
    <citation type="submission" date="2020-09" db="EMBL/GenBank/DDBJ databases">
        <title>Roseomonas.</title>
        <authorList>
            <person name="Zhu W."/>
        </authorList>
    </citation>
    <scope>NUCLEOTIDE SEQUENCE [LARGE SCALE GENOMIC DNA]</scope>
    <source>
        <strain evidence="1 2">573</strain>
    </source>
</reference>
<protein>
    <submittedName>
        <fullName evidence="1">Uncharacterized protein</fullName>
    </submittedName>
</protein>
<name>A0ABS3KU82_9PROT</name>
<sequence length="412" mass="42227">MPHDPSQDGPLAGVVAYDLSAPGCLALLRRFDAQFHRLPPEARDEAARRLPLRLPLAERADGLLVLPGGALAWRDETGILLPDPGSAIGVTTLAPALRRLALAAPGATALHHAADGLQLGAAGAVQCAVVLPSAAVLAPLLPAVVEWRGPALLHSHPGGAVLWELVPAPPALALAASLCGEAIPDSAALPRHLWAMGADDRFQHLSAGLAQHLDEHLAAEISDALRFALIGHWTDGDSSEASRLADGLGLLPAGFGPDPGRPPAGGMAAAFPRAAAALPDGHALLGLAGAEAAGRWDAALRQRFLQQLRAQWPEALLLGESGAVPPLPLEGLAADRLARTENRACVALLPLGEPAAPSLLLQRAGALARMLDAPLLLLAPPWGLGQWLDGTGGCGNGPGFGMGAALELFDED</sequence>
<dbReference type="EMBL" id="JACTNG010000009">
    <property type="protein sequence ID" value="MBO1080495.1"/>
    <property type="molecule type" value="Genomic_DNA"/>
</dbReference>
<gene>
    <name evidence="1" type="ORF">IAI61_15740</name>
</gene>
<dbReference type="RefSeq" id="WP_207418497.1">
    <property type="nucleotide sequence ID" value="NZ_CP061177.1"/>
</dbReference>
<dbReference type="Proteomes" id="UP001518989">
    <property type="component" value="Unassembled WGS sequence"/>
</dbReference>
<evidence type="ECO:0000313" key="1">
    <source>
        <dbReference type="EMBL" id="MBO1080495.1"/>
    </source>
</evidence>